<sequence>MGRILFGIIAAVASFMLVDSLTCNTCSFGLIGICLNSGEETCSTNSSVCFTGKATFSSLQSFSGFNSQGCLADASTCNATTNATLLGVTYQTQIECCSTDKCNPLTLSGAPSAKMSLTAAVSVAVLASMFGNMMS</sequence>
<organism evidence="3 4">
    <name type="scientific">Amphiprion ocellaris</name>
    <name type="common">Clown anemonefish</name>
    <dbReference type="NCBI Taxonomy" id="80972"/>
    <lineage>
        <taxon>Eukaryota</taxon>
        <taxon>Metazoa</taxon>
        <taxon>Chordata</taxon>
        <taxon>Craniata</taxon>
        <taxon>Vertebrata</taxon>
        <taxon>Euteleostomi</taxon>
        <taxon>Actinopterygii</taxon>
        <taxon>Neopterygii</taxon>
        <taxon>Teleostei</taxon>
        <taxon>Neoteleostei</taxon>
        <taxon>Acanthomorphata</taxon>
        <taxon>Ovalentaria</taxon>
        <taxon>Pomacentridae</taxon>
        <taxon>Amphiprion</taxon>
    </lineage>
</organism>
<evidence type="ECO:0000256" key="1">
    <source>
        <dbReference type="SAM" id="SignalP"/>
    </source>
</evidence>
<dbReference type="SUPFAM" id="SSF57302">
    <property type="entry name" value="Snake toxin-like"/>
    <property type="match status" value="1"/>
</dbReference>
<evidence type="ECO:0000313" key="4">
    <source>
        <dbReference type="Proteomes" id="UP001501940"/>
    </source>
</evidence>
<accession>A0AAQ5YXY8</accession>
<reference evidence="3" key="2">
    <citation type="submission" date="2025-08" db="UniProtKB">
        <authorList>
            <consortium name="Ensembl"/>
        </authorList>
    </citation>
    <scope>IDENTIFICATION</scope>
</reference>
<keyword evidence="4" id="KW-1185">Reference proteome</keyword>
<dbReference type="Proteomes" id="UP001501940">
    <property type="component" value="Chromosome 15"/>
</dbReference>
<dbReference type="AlphaFoldDB" id="A0AAQ5YXY8"/>
<dbReference type="InterPro" id="IPR016054">
    <property type="entry name" value="LY6_UPA_recep-like"/>
</dbReference>
<reference evidence="3 4" key="1">
    <citation type="submission" date="2022-01" db="EMBL/GenBank/DDBJ databases">
        <title>A chromosome-scale genome assembly of the false clownfish, Amphiprion ocellaris.</title>
        <authorList>
            <person name="Ryu T."/>
        </authorList>
    </citation>
    <scope>NUCLEOTIDE SEQUENCE [LARGE SCALE GENOMIC DNA]</scope>
</reference>
<keyword evidence="1" id="KW-0732">Signal</keyword>
<dbReference type="CDD" id="cd00117">
    <property type="entry name" value="TFP"/>
    <property type="match status" value="1"/>
</dbReference>
<name>A0AAQ5YXY8_AMPOC</name>
<dbReference type="GeneTree" id="ENSGT00910000144759"/>
<feature type="chain" id="PRO_5043613651" description="UPAR/Ly6 domain-containing protein" evidence="1">
    <location>
        <begin position="21"/>
        <end position="135"/>
    </location>
</feature>
<reference evidence="3" key="3">
    <citation type="submission" date="2025-09" db="UniProtKB">
        <authorList>
            <consortium name="Ensembl"/>
        </authorList>
    </citation>
    <scope>IDENTIFICATION</scope>
</reference>
<dbReference type="InterPro" id="IPR045860">
    <property type="entry name" value="Snake_toxin-like_sf"/>
</dbReference>
<feature type="signal peptide" evidence="1">
    <location>
        <begin position="1"/>
        <end position="20"/>
    </location>
</feature>
<feature type="domain" description="UPAR/Ly6" evidence="2">
    <location>
        <begin position="20"/>
        <end position="103"/>
    </location>
</feature>
<proteinExistence type="predicted"/>
<dbReference type="Pfam" id="PF00021">
    <property type="entry name" value="UPAR_LY6"/>
    <property type="match status" value="1"/>
</dbReference>
<evidence type="ECO:0000313" key="3">
    <source>
        <dbReference type="Ensembl" id="ENSAOCP00000058673.1"/>
    </source>
</evidence>
<protein>
    <recommendedName>
        <fullName evidence="2">UPAR/Ly6 domain-containing protein</fullName>
    </recommendedName>
</protein>
<evidence type="ECO:0000259" key="2">
    <source>
        <dbReference type="Pfam" id="PF00021"/>
    </source>
</evidence>
<dbReference type="Gene3D" id="2.10.60.10">
    <property type="entry name" value="CD59"/>
    <property type="match status" value="1"/>
</dbReference>
<dbReference type="Ensembl" id="ENSAOCT00000085045.1">
    <property type="protein sequence ID" value="ENSAOCP00000058673.1"/>
    <property type="gene ID" value="ENSAOCG00000028078.1"/>
</dbReference>